<dbReference type="InterPro" id="IPR006357">
    <property type="entry name" value="HAD-SF_hydro_IIA"/>
</dbReference>
<keyword evidence="4" id="KW-1185">Reference proteome</keyword>
<comment type="caution">
    <text evidence="2">The sequence shown here is derived from an EMBL/GenBank/DDBJ whole genome shotgun (WGS) entry which is preliminary data.</text>
</comment>
<gene>
    <name evidence="1" type="ORF">Ga0074115_11473</name>
    <name evidence="2" type="ORF">Ga0076813_15762</name>
</gene>
<evidence type="ECO:0000313" key="1">
    <source>
        <dbReference type="EMBL" id="KRT55176.1"/>
    </source>
</evidence>
<dbReference type="Pfam" id="PF13242">
    <property type="entry name" value="Hydrolase_like"/>
    <property type="match status" value="1"/>
</dbReference>
<dbReference type="STRING" id="54398.Ga0074115_11473"/>
<dbReference type="SUPFAM" id="SSF56784">
    <property type="entry name" value="HAD-like"/>
    <property type="match status" value="1"/>
</dbReference>
<dbReference type="Proteomes" id="UP000051634">
    <property type="component" value="Unassembled WGS sequence"/>
</dbReference>
<name>A0A0T5Z9N7_9GAMM</name>
<dbReference type="InterPro" id="IPR023214">
    <property type="entry name" value="HAD_sf"/>
</dbReference>
<accession>A0A0T5Z9N7</accession>
<dbReference type="Pfam" id="PF13344">
    <property type="entry name" value="Hydrolase_6"/>
    <property type="match status" value="1"/>
</dbReference>
<dbReference type="GO" id="GO:0005737">
    <property type="term" value="C:cytoplasm"/>
    <property type="evidence" value="ECO:0007669"/>
    <property type="project" value="TreeGrafter"/>
</dbReference>
<dbReference type="PANTHER" id="PTHR19288">
    <property type="entry name" value="4-NITROPHENYLPHOSPHATASE-RELATED"/>
    <property type="match status" value="1"/>
</dbReference>
<reference evidence="3 4" key="1">
    <citation type="submission" date="2015-11" db="EMBL/GenBank/DDBJ databases">
        <title>The genome of Candidatus Endoriftia persephone in Ridgeia piscesae and population structure of the North Eastern Pacific vestimentiferan symbionts.</title>
        <authorList>
            <person name="Perez M."/>
            <person name="Juniper K.S."/>
        </authorList>
    </citation>
    <scope>NUCLEOTIDE SEQUENCE [LARGE SCALE GENOMIC DNA]</scope>
    <source>
        <strain evidence="2">Ind10</strain>
        <strain evidence="1">Ind11</strain>
    </source>
</reference>
<dbReference type="AlphaFoldDB" id="A0A0T5Z9N7"/>
<dbReference type="EMBL" id="LDXT01000083">
    <property type="protein sequence ID" value="KRT55176.1"/>
    <property type="molecule type" value="Genomic_DNA"/>
</dbReference>
<evidence type="ECO:0000313" key="3">
    <source>
        <dbReference type="Proteomes" id="UP000051276"/>
    </source>
</evidence>
<organism evidence="2 3">
    <name type="scientific">endosymbiont of Ridgeia piscesae</name>
    <dbReference type="NCBI Taxonomy" id="54398"/>
    <lineage>
        <taxon>Bacteria</taxon>
        <taxon>Pseudomonadati</taxon>
        <taxon>Pseudomonadota</taxon>
        <taxon>Gammaproteobacteria</taxon>
        <taxon>sulfur-oxidizing symbionts</taxon>
    </lineage>
</organism>
<dbReference type="EMBL" id="LMXI01000118">
    <property type="protein sequence ID" value="KRT59602.1"/>
    <property type="molecule type" value="Genomic_DNA"/>
</dbReference>
<dbReference type="GO" id="GO:0016791">
    <property type="term" value="F:phosphatase activity"/>
    <property type="evidence" value="ECO:0007669"/>
    <property type="project" value="TreeGrafter"/>
</dbReference>
<protein>
    <submittedName>
        <fullName evidence="2">NagD protein</fullName>
    </submittedName>
    <submittedName>
        <fullName evidence="1">Ribonucleotide monophosphatase NagD, HAD superfamily</fullName>
    </submittedName>
</protein>
<sequence>MDLSVSTTIDDLIERYDGFLLDASGVLVDRRGVLPGAEAFIHRLNAMAIPYLVLTNSASRLPSTMVMDYLRQRLEIAEFSILTSGMLLEAYFVKRGLVGCGCLVLGPEESEDYVRRAGGYPEPLREGVDADVLVIADQKGFDCVEGMNKALSMVMRRFDMGHPVELVLCNPDIIYPLSPGEYGFTSGGLAAMIEALLLERYGQHAPRFVRLGKPYAPIFDQALQFLNVQKPIMIGDQLATDIAGANRAGIDSALVSTGLGGSHPPRDDVCPTWYLQSLVSF</sequence>
<dbReference type="OrthoDB" id="9810449at2"/>
<dbReference type="InterPro" id="IPR036412">
    <property type="entry name" value="HAD-like_sf"/>
</dbReference>
<dbReference type="Gene3D" id="3.40.50.1000">
    <property type="entry name" value="HAD superfamily/HAD-like"/>
    <property type="match status" value="2"/>
</dbReference>
<dbReference type="RefSeq" id="WP_057957331.1">
    <property type="nucleotide sequence ID" value="NZ_KQ557058.1"/>
</dbReference>
<proteinExistence type="predicted"/>
<evidence type="ECO:0000313" key="4">
    <source>
        <dbReference type="Proteomes" id="UP000051634"/>
    </source>
</evidence>
<dbReference type="Proteomes" id="UP000051276">
    <property type="component" value="Unassembled WGS sequence"/>
</dbReference>
<evidence type="ECO:0000313" key="2">
    <source>
        <dbReference type="EMBL" id="KRT59602.1"/>
    </source>
</evidence>
<dbReference type="PANTHER" id="PTHR19288:SF90">
    <property type="entry name" value="OS08G0542600 PROTEIN"/>
    <property type="match status" value="1"/>
</dbReference>